<evidence type="ECO:0000256" key="4">
    <source>
        <dbReference type="ARBA" id="ARBA00023136"/>
    </source>
</evidence>
<sequence>MENNHHNYSDSTNDEMHTSETIDVYQDQKHSEQLYGDYQFNSNHQYESQMKQDEEQDNRLMAMLIYLLSLFAGIIGPLIIWLIKRKESKLVDIAGKTYLNYFISYSIYTFVGTIFALIPLFLVDYNENLTAILVIFTVLIFIALFVLAIMSFVCTIIACVKYMSGKAYSIPLTIPFFK</sequence>
<dbReference type="Proteomes" id="UP000255425">
    <property type="component" value="Unassembled WGS sequence"/>
</dbReference>
<organism evidence="6 7">
    <name type="scientific">Staphylococcus saccharolyticus</name>
    <dbReference type="NCBI Taxonomy" id="33028"/>
    <lineage>
        <taxon>Bacteria</taxon>
        <taxon>Bacillati</taxon>
        <taxon>Bacillota</taxon>
        <taxon>Bacilli</taxon>
        <taxon>Bacillales</taxon>
        <taxon>Staphylococcaceae</taxon>
        <taxon>Staphylococcus</taxon>
    </lineage>
</organism>
<evidence type="ECO:0000313" key="7">
    <source>
        <dbReference type="Proteomes" id="UP000255425"/>
    </source>
</evidence>
<evidence type="ECO:0000256" key="1">
    <source>
        <dbReference type="ARBA" id="ARBA00004141"/>
    </source>
</evidence>
<feature type="transmembrane region" description="Helical" evidence="5">
    <location>
        <begin position="60"/>
        <end position="82"/>
    </location>
</feature>
<keyword evidence="3 5" id="KW-1133">Transmembrane helix</keyword>
<evidence type="ECO:0000313" key="6">
    <source>
        <dbReference type="EMBL" id="SUM69260.1"/>
    </source>
</evidence>
<dbReference type="Pfam" id="PF09685">
    <property type="entry name" value="MamF_MmsF"/>
    <property type="match status" value="1"/>
</dbReference>
<dbReference type="AlphaFoldDB" id="A0A380GZN2"/>
<reference evidence="6 7" key="1">
    <citation type="submission" date="2018-06" db="EMBL/GenBank/DDBJ databases">
        <authorList>
            <consortium name="Pathogen Informatics"/>
            <person name="Doyle S."/>
        </authorList>
    </citation>
    <scope>NUCLEOTIDE SEQUENCE [LARGE SCALE GENOMIC DNA]</scope>
    <source>
        <strain evidence="6 7">NCTC11807</strain>
    </source>
</reference>
<keyword evidence="2 5" id="KW-0812">Transmembrane</keyword>
<keyword evidence="4 5" id="KW-0472">Membrane</keyword>
<comment type="subcellular location">
    <subcellularLocation>
        <location evidence="1">Membrane</location>
        <topology evidence="1">Multi-pass membrane protein</topology>
    </subcellularLocation>
</comment>
<evidence type="ECO:0000256" key="3">
    <source>
        <dbReference type="ARBA" id="ARBA00022989"/>
    </source>
</evidence>
<keyword evidence="7" id="KW-1185">Reference proteome</keyword>
<dbReference type="EMBL" id="UHDZ01000001">
    <property type="protein sequence ID" value="SUM69260.1"/>
    <property type="molecule type" value="Genomic_DNA"/>
</dbReference>
<evidence type="ECO:0000256" key="5">
    <source>
        <dbReference type="SAM" id="Phobius"/>
    </source>
</evidence>
<proteinExistence type="predicted"/>
<feature type="transmembrane region" description="Helical" evidence="5">
    <location>
        <begin position="102"/>
        <end position="123"/>
    </location>
</feature>
<feature type="transmembrane region" description="Helical" evidence="5">
    <location>
        <begin position="129"/>
        <end position="160"/>
    </location>
</feature>
<evidence type="ECO:0000256" key="2">
    <source>
        <dbReference type="ARBA" id="ARBA00022692"/>
    </source>
</evidence>
<accession>A0A380GZN2</accession>
<name>A0A380GZN2_9STAP</name>
<protein>
    <submittedName>
        <fullName evidence="6">Uncharacterized protein conserved in bacteria</fullName>
    </submittedName>
</protein>
<dbReference type="InterPro" id="IPR019109">
    <property type="entry name" value="MamF_MmsF"/>
</dbReference>
<gene>
    <name evidence="6" type="ORF">NCTC11807_00780</name>
</gene>